<dbReference type="GO" id="GO:0009295">
    <property type="term" value="C:nucleoid"/>
    <property type="evidence" value="ECO:0007669"/>
    <property type="project" value="TreeGrafter"/>
</dbReference>
<dbReference type="PANTHER" id="PTHR10302">
    <property type="entry name" value="SINGLE-STRANDED DNA-BINDING PROTEIN"/>
    <property type="match status" value="1"/>
</dbReference>
<dbReference type="KEGG" id="vbr:A6E01_20705"/>
<comment type="subunit">
    <text evidence="2">Homotetramer.</text>
</comment>
<dbReference type="InterPro" id="IPR012340">
    <property type="entry name" value="NA-bd_OB-fold"/>
</dbReference>
<dbReference type="NCBIfam" id="TIGR00621">
    <property type="entry name" value="ssb"/>
    <property type="match status" value="1"/>
</dbReference>
<evidence type="ECO:0000313" key="5">
    <source>
        <dbReference type="EMBL" id="ANO35634.1"/>
    </source>
</evidence>
<evidence type="ECO:0000256" key="3">
    <source>
        <dbReference type="RuleBase" id="RU000524"/>
    </source>
</evidence>
<name>A0AAN0Y0E3_9VIBR</name>
<dbReference type="PANTHER" id="PTHR10302:SF27">
    <property type="entry name" value="SINGLE-STRANDED DNA-BINDING PROTEIN"/>
    <property type="match status" value="1"/>
</dbReference>
<accession>A0AAN0Y0E3</accession>
<comment type="caution">
    <text evidence="2">Lacks conserved residue(s) required for the propagation of feature annotation.</text>
</comment>
<feature type="region of interest" description="Disordered" evidence="4">
    <location>
        <begin position="116"/>
        <end position="181"/>
    </location>
</feature>
<gene>
    <name evidence="5" type="ORF">A6E01_20705</name>
</gene>
<dbReference type="InterPro" id="IPR011344">
    <property type="entry name" value="ssDNA-bd"/>
</dbReference>
<proteinExistence type="inferred from homology"/>
<evidence type="ECO:0000313" key="6">
    <source>
        <dbReference type="Proteomes" id="UP000092018"/>
    </source>
</evidence>
<dbReference type="PROSITE" id="PS50935">
    <property type="entry name" value="SSB"/>
    <property type="match status" value="1"/>
</dbReference>
<organism evidence="5 6">
    <name type="scientific">Vibrio breoganii</name>
    <dbReference type="NCBI Taxonomy" id="553239"/>
    <lineage>
        <taxon>Bacteria</taxon>
        <taxon>Pseudomonadati</taxon>
        <taxon>Pseudomonadota</taxon>
        <taxon>Gammaproteobacteria</taxon>
        <taxon>Vibrionales</taxon>
        <taxon>Vibrionaceae</taxon>
        <taxon>Vibrio</taxon>
    </lineage>
</organism>
<dbReference type="EMBL" id="CP016179">
    <property type="protein sequence ID" value="ANO35634.1"/>
    <property type="molecule type" value="Genomic_DNA"/>
</dbReference>
<dbReference type="AlphaFoldDB" id="A0AAN0Y0E3"/>
<sequence>MSDLNEVTLIGSLGADPAINHGQNGAIATLSVATSKSWKEASGEKREKTEWHRVVCFGKLAEIVGQYYKKGALIYVRGELQTRKWTDNEGKDRYSTEVVVSNYTGALKILNGRDRVSAGNQPAAPAQSPQQVPTTQAQQPAMSAQVPQTPQPAMAAQVPQAPPQMNPLDPLNPLDANPPPF</sequence>
<dbReference type="CDD" id="cd04496">
    <property type="entry name" value="SSB_OBF"/>
    <property type="match status" value="1"/>
</dbReference>
<geneLocation type="plasmid" evidence="5 6">
    <name>unnamed1</name>
</geneLocation>
<dbReference type="HAMAP" id="MF_00984">
    <property type="entry name" value="SSB"/>
    <property type="match status" value="1"/>
</dbReference>
<feature type="compositionally biased region" description="Low complexity" evidence="4">
    <location>
        <begin position="166"/>
        <end position="175"/>
    </location>
</feature>
<evidence type="ECO:0000256" key="2">
    <source>
        <dbReference type="HAMAP-Rule" id="MF_00984"/>
    </source>
</evidence>
<dbReference type="Pfam" id="PF00436">
    <property type="entry name" value="SSB"/>
    <property type="match status" value="1"/>
</dbReference>
<evidence type="ECO:0000256" key="1">
    <source>
        <dbReference type="ARBA" id="ARBA00023125"/>
    </source>
</evidence>
<dbReference type="SUPFAM" id="SSF50249">
    <property type="entry name" value="Nucleic acid-binding proteins"/>
    <property type="match status" value="1"/>
</dbReference>
<dbReference type="GO" id="GO:0003697">
    <property type="term" value="F:single-stranded DNA binding"/>
    <property type="evidence" value="ECO:0007669"/>
    <property type="project" value="UniProtKB-UniRule"/>
</dbReference>
<dbReference type="RefSeq" id="WP_065211393.1">
    <property type="nucleotide sequence ID" value="NZ_CP016179.1"/>
</dbReference>
<protein>
    <recommendedName>
        <fullName evidence="2 3">Single-stranded DNA-binding protein</fullName>
        <shortName evidence="2">SSB</shortName>
    </recommendedName>
</protein>
<dbReference type="Gene3D" id="2.40.50.140">
    <property type="entry name" value="Nucleic acid-binding proteins"/>
    <property type="match status" value="1"/>
</dbReference>
<feature type="compositionally biased region" description="Low complexity" evidence="4">
    <location>
        <begin position="121"/>
        <end position="159"/>
    </location>
</feature>
<evidence type="ECO:0000256" key="4">
    <source>
        <dbReference type="SAM" id="MobiDB-lite"/>
    </source>
</evidence>
<dbReference type="GO" id="GO:0006260">
    <property type="term" value="P:DNA replication"/>
    <property type="evidence" value="ECO:0007669"/>
    <property type="project" value="InterPro"/>
</dbReference>
<keyword evidence="1 2" id="KW-0238">DNA-binding</keyword>
<dbReference type="Proteomes" id="UP000092018">
    <property type="component" value="Plasmid unnamed1"/>
</dbReference>
<keyword evidence="5" id="KW-0614">Plasmid</keyword>
<reference evidence="5 6" key="1">
    <citation type="submission" date="2016-06" db="EMBL/GenBank/DDBJ databases">
        <title>Adaptive Radiation by Waves of Gene Transfer Leads to Fine-Scale Resource Partitioning in Marine Microbes.</title>
        <authorList>
            <person name="Hehemann J.-H."/>
            <person name="Arevalo P."/>
            <person name="Datta M.S."/>
            <person name="Yu X."/>
            <person name="Corzett C."/>
            <person name="Henschel A."/>
            <person name="Preheim S.P."/>
            <person name="Timberlake S."/>
            <person name="Alm E.J."/>
            <person name="Polz M.F."/>
        </authorList>
    </citation>
    <scope>NUCLEOTIDE SEQUENCE [LARGE SCALE GENOMIC DNA]</scope>
    <source>
        <strain evidence="5 6">FF50</strain>
        <plasmid evidence="5 6">unnamed1</plasmid>
    </source>
</reference>
<dbReference type="InterPro" id="IPR000424">
    <property type="entry name" value="Primosome_PriB/ssb"/>
</dbReference>